<feature type="domain" description="Apple" evidence="1">
    <location>
        <begin position="27"/>
        <end position="116"/>
    </location>
</feature>
<dbReference type="AlphaFoldDB" id="A0A6P5ABW3"/>
<accession>A0A6P5ABW3</accession>
<dbReference type="RefSeq" id="XP_019647138.1">
    <property type="nucleotide sequence ID" value="XM_019791579.1"/>
</dbReference>
<dbReference type="SUPFAM" id="SSF57414">
    <property type="entry name" value="Hairpin loop containing domain-like"/>
    <property type="match status" value="1"/>
</dbReference>
<reference evidence="3" key="1">
    <citation type="submission" date="2025-08" db="UniProtKB">
        <authorList>
            <consortium name="RefSeq"/>
        </authorList>
    </citation>
    <scope>IDENTIFICATION</scope>
    <source>
        <tissue evidence="3">Gonad</tissue>
    </source>
</reference>
<name>A0A6P5ABW3_BRABE</name>
<dbReference type="KEGG" id="bbel:109487571"/>
<protein>
    <submittedName>
        <fullName evidence="3">Uncharacterized protein LOC109487571</fullName>
    </submittedName>
</protein>
<organism evidence="2 3">
    <name type="scientific">Branchiostoma belcheri</name>
    <name type="common">Amphioxus</name>
    <dbReference type="NCBI Taxonomy" id="7741"/>
    <lineage>
        <taxon>Eukaryota</taxon>
        <taxon>Metazoa</taxon>
        <taxon>Chordata</taxon>
        <taxon>Cephalochordata</taxon>
        <taxon>Leptocardii</taxon>
        <taxon>Amphioxiformes</taxon>
        <taxon>Branchiostomatidae</taxon>
        <taxon>Branchiostoma</taxon>
    </lineage>
</organism>
<dbReference type="Gene3D" id="3.50.4.10">
    <property type="entry name" value="Hepatocyte Growth Factor"/>
    <property type="match status" value="1"/>
</dbReference>
<evidence type="ECO:0000313" key="2">
    <source>
        <dbReference type="Proteomes" id="UP000515135"/>
    </source>
</evidence>
<gene>
    <name evidence="3" type="primary">LOC109487571</name>
</gene>
<sequence length="116" mass="12550">MEGEDPNCGDVVVRADSEGYGGLSGVCSYGSLRRTPTIRTATWRAEESHALVNHLISVSQSESRMECCAACLNDVNCCSVNYEETTGRCELNGTDGRTCPASVVPREGYAFYQPTE</sequence>
<dbReference type="GeneID" id="109487571"/>
<evidence type="ECO:0000259" key="1">
    <source>
        <dbReference type="PROSITE" id="PS50948"/>
    </source>
</evidence>
<dbReference type="OrthoDB" id="5867217at2759"/>
<evidence type="ECO:0000313" key="3">
    <source>
        <dbReference type="RefSeq" id="XP_019647138.1"/>
    </source>
</evidence>
<proteinExistence type="predicted"/>
<dbReference type="Proteomes" id="UP000515135">
    <property type="component" value="Unplaced"/>
</dbReference>
<dbReference type="InterPro" id="IPR003609">
    <property type="entry name" value="Pan_app"/>
</dbReference>
<keyword evidence="2" id="KW-1185">Reference proteome</keyword>
<dbReference type="PROSITE" id="PS50948">
    <property type="entry name" value="PAN"/>
    <property type="match status" value="1"/>
</dbReference>
<dbReference type="Pfam" id="PF00024">
    <property type="entry name" value="PAN_1"/>
    <property type="match status" value="1"/>
</dbReference>